<dbReference type="GO" id="GO:0005763">
    <property type="term" value="C:mitochondrial small ribosomal subunit"/>
    <property type="evidence" value="ECO:0007669"/>
    <property type="project" value="TreeGrafter"/>
</dbReference>
<dbReference type="Proteomes" id="UP000759131">
    <property type="component" value="Unassembled WGS sequence"/>
</dbReference>
<evidence type="ECO:0000313" key="3">
    <source>
        <dbReference type="Proteomes" id="UP000759131"/>
    </source>
</evidence>
<proteinExistence type="predicted"/>
<evidence type="ECO:0000256" key="1">
    <source>
        <dbReference type="SAM" id="MobiDB-lite"/>
    </source>
</evidence>
<dbReference type="OrthoDB" id="6020229at2759"/>
<name>A0A7R9Q0R4_9ACAR</name>
<keyword evidence="3" id="KW-1185">Reference proteome</keyword>
<organism evidence="2">
    <name type="scientific">Medioppia subpectinata</name>
    <dbReference type="NCBI Taxonomy" id="1979941"/>
    <lineage>
        <taxon>Eukaryota</taxon>
        <taxon>Metazoa</taxon>
        <taxon>Ecdysozoa</taxon>
        <taxon>Arthropoda</taxon>
        <taxon>Chelicerata</taxon>
        <taxon>Arachnida</taxon>
        <taxon>Acari</taxon>
        <taxon>Acariformes</taxon>
        <taxon>Sarcoptiformes</taxon>
        <taxon>Oribatida</taxon>
        <taxon>Brachypylina</taxon>
        <taxon>Oppioidea</taxon>
        <taxon>Oppiidae</taxon>
        <taxon>Medioppia</taxon>
    </lineage>
</organism>
<dbReference type="EMBL" id="CAJPIZ010005071">
    <property type="protein sequence ID" value="CAG2108241.1"/>
    <property type="molecule type" value="Genomic_DNA"/>
</dbReference>
<reference evidence="2" key="1">
    <citation type="submission" date="2020-11" db="EMBL/GenBank/DDBJ databases">
        <authorList>
            <person name="Tran Van P."/>
        </authorList>
    </citation>
    <scope>NUCLEOTIDE SEQUENCE</scope>
</reference>
<dbReference type="Pfam" id="PF10246">
    <property type="entry name" value="MRP-S35"/>
    <property type="match status" value="1"/>
</dbReference>
<feature type="region of interest" description="Disordered" evidence="1">
    <location>
        <begin position="31"/>
        <end position="62"/>
    </location>
</feature>
<dbReference type="EMBL" id="OC859646">
    <property type="protein sequence ID" value="CAD7627811.1"/>
    <property type="molecule type" value="Genomic_DNA"/>
</dbReference>
<feature type="compositionally biased region" description="Basic and acidic residues" evidence="1">
    <location>
        <begin position="51"/>
        <end position="62"/>
    </location>
</feature>
<evidence type="ECO:0008006" key="4">
    <source>
        <dbReference type="Google" id="ProtNLM"/>
    </source>
</evidence>
<sequence>MFKSVVMSSGVRQVMIRSGNVYQSVVRRQLASSSSDGNKSGDDSLTNELLSDLKRPSDESVANKETNRLSFAKAFEKFVTISKERQNGGKDSASDEPSVPFPTLLRHSTFIQMGDPEGKVVIGRIDDVVDEDLYVDFGFKFNGVCKRPKSNQSQYVRGAKVKVRINDLELSDRFLGSSIDMTLLEADITLMGIVWSPARSTATDQRVDQNVDI</sequence>
<protein>
    <recommendedName>
        <fullName evidence="4">Mitochondrial ribosomal protein S28</fullName>
    </recommendedName>
</protein>
<dbReference type="PANTHER" id="PTHR13447">
    <property type="entry name" value="MITOCHONDRIAL 28S RIBOSOMAL PROTEIN S28"/>
    <property type="match status" value="1"/>
</dbReference>
<dbReference type="AlphaFoldDB" id="A0A7R9Q0R4"/>
<dbReference type="InterPro" id="IPR019375">
    <property type="entry name" value="Ribosomal_bS1m"/>
</dbReference>
<dbReference type="PANTHER" id="PTHR13447:SF2">
    <property type="entry name" value="SMALL RIBOSOMAL SUBUNIT PROTEIN BS1M"/>
    <property type="match status" value="1"/>
</dbReference>
<gene>
    <name evidence="2" type="ORF">OSB1V03_LOCUS8236</name>
</gene>
<evidence type="ECO:0000313" key="2">
    <source>
        <dbReference type="EMBL" id="CAD7627811.1"/>
    </source>
</evidence>
<accession>A0A7R9Q0R4</accession>